<accession>A0A645G8K4</accession>
<dbReference type="SUPFAM" id="SSF52540">
    <property type="entry name" value="P-loop containing nucleoside triphosphate hydrolases"/>
    <property type="match status" value="1"/>
</dbReference>
<dbReference type="EMBL" id="VSSQ01071336">
    <property type="protein sequence ID" value="MPN22965.1"/>
    <property type="molecule type" value="Genomic_DNA"/>
</dbReference>
<dbReference type="Gene3D" id="3.40.50.300">
    <property type="entry name" value="P-loop containing nucleotide triphosphate hydrolases"/>
    <property type="match status" value="1"/>
</dbReference>
<evidence type="ECO:0000259" key="1">
    <source>
        <dbReference type="Pfam" id="PF07726"/>
    </source>
</evidence>
<dbReference type="InterPro" id="IPR041628">
    <property type="entry name" value="ChlI/MoxR_AAA_lid"/>
</dbReference>
<evidence type="ECO:0000259" key="2">
    <source>
        <dbReference type="Pfam" id="PF17863"/>
    </source>
</evidence>
<gene>
    <name evidence="3" type="ORF">SDC9_170350</name>
</gene>
<evidence type="ECO:0000313" key="3">
    <source>
        <dbReference type="EMBL" id="MPN22965.1"/>
    </source>
</evidence>
<dbReference type="InterPro" id="IPR011703">
    <property type="entry name" value="ATPase_AAA-3"/>
</dbReference>
<comment type="caution">
    <text evidence="3">The sequence shown here is derived from an EMBL/GenBank/DDBJ whole genome shotgun (WGS) entry which is preliminary data.</text>
</comment>
<dbReference type="PANTHER" id="PTHR42759:SF5">
    <property type="entry name" value="METHANOL DEHYDROGENASE REGULATOR"/>
    <property type="match status" value="1"/>
</dbReference>
<dbReference type="InterPro" id="IPR050764">
    <property type="entry name" value="CbbQ/NirQ/NorQ/GpvN"/>
</dbReference>
<dbReference type="Pfam" id="PF07726">
    <property type="entry name" value="AAA_3"/>
    <property type="match status" value="1"/>
</dbReference>
<organism evidence="3">
    <name type="scientific">bioreactor metagenome</name>
    <dbReference type="NCBI Taxonomy" id="1076179"/>
    <lineage>
        <taxon>unclassified sequences</taxon>
        <taxon>metagenomes</taxon>
        <taxon>ecological metagenomes</taxon>
    </lineage>
</organism>
<proteinExistence type="predicted"/>
<dbReference type="GO" id="GO:0016887">
    <property type="term" value="F:ATP hydrolysis activity"/>
    <property type="evidence" value="ECO:0007669"/>
    <property type="project" value="InterPro"/>
</dbReference>
<sequence>MKTGEFRFQKGPLMANILLADEINRTIPRTQSSLLEGMGEYQVTVDNVTYPLPQPFFVIATQNPIDLEGTYPLPEAQLDRFLFKLNMGYPTPEEEMMILGRFQKEDPLISLGEATNPQEVAGLIQMVREVFVSDSVKQYIMEIIQATRASSLFSVGASTRGTLCLMRGAQALAAIRGRDFVLPDDIKYIAGYALQHRLKLTDKERMSGTAVSDVLSDLIRKISVPLS</sequence>
<name>A0A645G8K4_9ZZZZ</name>
<dbReference type="GO" id="GO:0005524">
    <property type="term" value="F:ATP binding"/>
    <property type="evidence" value="ECO:0007669"/>
    <property type="project" value="InterPro"/>
</dbReference>
<protein>
    <recommendedName>
        <fullName evidence="4">ATPase RavA</fullName>
    </recommendedName>
</protein>
<dbReference type="Gene3D" id="1.10.8.80">
    <property type="entry name" value="Magnesium chelatase subunit I, C-Terminal domain"/>
    <property type="match status" value="1"/>
</dbReference>
<dbReference type="AlphaFoldDB" id="A0A645G8K4"/>
<evidence type="ECO:0008006" key="4">
    <source>
        <dbReference type="Google" id="ProtNLM"/>
    </source>
</evidence>
<dbReference type="InterPro" id="IPR027417">
    <property type="entry name" value="P-loop_NTPase"/>
</dbReference>
<feature type="domain" description="ChlI/MoxR AAA lid" evidence="2">
    <location>
        <begin position="145"/>
        <end position="212"/>
    </location>
</feature>
<dbReference type="PANTHER" id="PTHR42759">
    <property type="entry name" value="MOXR FAMILY PROTEIN"/>
    <property type="match status" value="1"/>
</dbReference>
<reference evidence="3" key="1">
    <citation type="submission" date="2019-08" db="EMBL/GenBank/DDBJ databases">
        <authorList>
            <person name="Kucharzyk K."/>
            <person name="Murdoch R.W."/>
            <person name="Higgins S."/>
            <person name="Loffler F."/>
        </authorList>
    </citation>
    <scope>NUCLEOTIDE SEQUENCE</scope>
</reference>
<feature type="domain" description="ATPase AAA-3" evidence="1">
    <location>
        <begin position="2"/>
        <end position="83"/>
    </location>
</feature>
<dbReference type="Pfam" id="PF17863">
    <property type="entry name" value="AAA_lid_2"/>
    <property type="match status" value="1"/>
</dbReference>